<dbReference type="OrthoDB" id="3828095at2"/>
<evidence type="ECO:0000313" key="1">
    <source>
        <dbReference type="EMBL" id="ANJ67025.1"/>
    </source>
</evidence>
<organism evidence="1 2">
    <name type="scientific">Halothiobacillus diazotrophicus</name>
    <dbReference type="NCBI Taxonomy" id="1860122"/>
    <lineage>
        <taxon>Bacteria</taxon>
        <taxon>Pseudomonadati</taxon>
        <taxon>Pseudomonadota</taxon>
        <taxon>Gammaproteobacteria</taxon>
        <taxon>Chromatiales</taxon>
        <taxon>Halothiobacillaceae</taxon>
        <taxon>Halothiobacillus</taxon>
    </lineage>
</organism>
<dbReference type="KEGG" id="haz:A9404_06195"/>
<sequence length="78" mass="9200">MWKCIGWVADGEPLTIDGVNVWNYKWKMLDKMVTVKDPLYGKEHKFEVWRIEPGKGKYPIEFAAGEFSNLIWGFYVEI</sequence>
<reference evidence="1 2" key="1">
    <citation type="submission" date="2016-06" db="EMBL/GenBank/DDBJ databases">
        <title>Insight into the functional genes involving in sulfur oxidation in Pearl River water.</title>
        <authorList>
            <person name="Luo J."/>
            <person name="Tan X."/>
            <person name="Lin W."/>
        </authorList>
    </citation>
    <scope>NUCLEOTIDE SEQUENCE [LARGE SCALE GENOMIC DNA]</scope>
    <source>
        <strain evidence="1 2">LS2</strain>
    </source>
</reference>
<proteinExistence type="predicted"/>
<dbReference type="Proteomes" id="UP000078596">
    <property type="component" value="Chromosome"/>
</dbReference>
<accession>A0A191ZGN7</accession>
<dbReference type="EMBL" id="CP016027">
    <property type="protein sequence ID" value="ANJ67025.1"/>
    <property type="molecule type" value="Genomic_DNA"/>
</dbReference>
<evidence type="ECO:0000313" key="2">
    <source>
        <dbReference type="Proteomes" id="UP000078596"/>
    </source>
</evidence>
<name>A0A191ZGN7_9GAMM</name>
<dbReference type="RefSeq" id="WP_066099387.1">
    <property type="nucleotide sequence ID" value="NZ_CP016027.1"/>
</dbReference>
<keyword evidence="2" id="KW-1185">Reference proteome</keyword>
<gene>
    <name evidence="1" type="ORF">A9404_06195</name>
</gene>
<protein>
    <submittedName>
        <fullName evidence="1">Uncharacterized protein</fullName>
    </submittedName>
</protein>
<dbReference type="AlphaFoldDB" id="A0A191ZGN7"/>